<dbReference type="GO" id="GO:0005524">
    <property type="term" value="F:ATP binding"/>
    <property type="evidence" value="ECO:0007669"/>
    <property type="project" value="InterPro"/>
</dbReference>
<evidence type="ECO:0000313" key="4">
    <source>
        <dbReference type="EMBL" id="TKA31587.1"/>
    </source>
</evidence>
<evidence type="ECO:0008006" key="6">
    <source>
        <dbReference type="Google" id="ProtNLM"/>
    </source>
</evidence>
<evidence type="ECO:0000313" key="5">
    <source>
        <dbReference type="Proteomes" id="UP000310066"/>
    </source>
</evidence>
<organism evidence="4 5">
    <name type="scientific">Friedmanniomyces endolithicus</name>
    <dbReference type="NCBI Taxonomy" id="329885"/>
    <lineage>
        <taxon>Eukaryota</taxon>
        <taxon>Fungi</taxon>
        <taxon>Dikarya</taxon>
        <taxon>Ascomycota</taxon>
        <taxon>Pezizomycotina</taxon>
        <taxon>Dothideomycetes</taxon>
        <taxon>Dothideomycetidae</taxon>
        <taxon>Mycosphaerellales</taxon>
        <taxon>Teratosphaeriaceae</taxon>
        <taxon>Friedmanniomyces</taxon>
    </lineage>
</organism>
<gene>
    <name evidence="4" type="ORF">B0A54_15720</name>
</gene>
<accession>A0A4U0U946</accession>
<proteinExistence type="predicted"/>
<dbReference type="OrthoDB" id="2305498at2759"/>
<dbReference type="InterPro" id="IPR008271">
    <property type="entry name" value="Ser/Thr_kinase_AS"/>
</dbReference>
<dbReference type="Gene3D" id="3.40.1580.10">
    <property type="entry name" value="SMI1/KNR4-like"/>
    <property type="match status" value="1"/>
</dbReference>
<dbReference type="SMART" id="SM00860">
    <property type="entry name" value="SMI1_KNR4"/>
    <property type="match status" value="1"/>
</dbReference>
<feature type="region of interest" description="Disordered" evidence="1">
    <location>
        <begin position="1213"/>
        <end position="1382"/>
    </location>
</feature>
<dbReference type="Pfam" id="PF09346">
    <property type="entry name" value="SMI1_KNR4"/>
    <property type="match status" value="1"/>
</dbReference>
<dbReference type="SUPFAM" id="SSF56112">
    <property type="entry name" value="Protein kinase-like (PK-like)"/>
    <property type="match status" value="1"/>
</dbReference>
<protein>
    <recommendedName>
        <fullName evidence="6">Protein kinase domain-containing protein</fullName>
    </recommendedName>
</protein>
<feature type="compositionally biased region" description="Polar residues" evidence="1">
    <location>
        <begin position="444"/>
        <end position="456"/>
    </location>
</feature>
<dbReference type="EMBL" id="NAJP01000095">
    <property type="protein sequence ID" value="TKA31587.1"/>
    <property type="molecule type" value="Genomic_DNA"/>
</dbReference>
<evidence type="ECO:0000259" key="3">
    <source>
        <dbReference type="PROSITE" id="PS50181"/>
    </source>
</evidence>
<feature type="region of interest" description="Disordered" evidence="1">
    <location>
        <begin position="897"/>
        <end position="921"/>
    </location>
</feature>
<dbReference type="Pfam" id="PF00069">
    <property type="entry name" value="Pkinase"/>
    <property type="match status" value="1"/>
</dbReference>
<dbReference type="InterPro" id="IPR037883">
    <property type="entry name" value="Knr4/Smi1-like_sf"/>
</dbReference>
<dbReference type="InterPro" id="IPR018958">
    <property type="entry name" value="Knr4/Smi1-like_dom"/>
</dbReference>
<feature type="compositionally biased region" description="Polar residues" evidence="1">
    <location>
        <begin position="362"/>
        <end position="378"/>
    </location>
</feature>
<reference evidence="4 5" key="1">
    <citation type="submission" date="2017-03" db="EMBL/GenBank/DDBJ databases">
        <title>Genomes of endolithic fungi from Antarctica.</title>
        <authorList>
            <person name="Coleine C."/>
            <person name="Masonjones S."/>
            <person name="Stajich J.E."/>
        </authorList>
    </citation>
    <scope>NUCLEOTIDE SEQUENCE [LARGE SCALE GENOMIC DNA]</scope>
    <source>
        <strain evidence="4 5">CCFEE 5311</strain>
    </source>
</reference>
<comment type="caution">
    <text evidence="4">The sequence shown here is derived from an EMBL/GenBank/DDBJ whole genome shotgun (WGS) entry which is preliminary data.</text>
</comment>
<feature type="domain" description="Protein kinase" evidence="2">
    <location>
        <begin position="476"/>
        <end position="770"/>
    </location>
</feature>
<dbReference type="Proteomes" id="UP000310066">
    <property type="component" value="Unassembled WGS sequence"/>
</dbReference>
<feature type="domain" description="F-box" evidence="3">
    <location>
        <begin position="1"/>
        <end position="47"/>
    </location>
</feature>
<dbReference type="InterPro" id="IPR011009">
    <property type="entry name" value="Kinase-like_dom_sf"/>
</dbReference>
<dbReference type="CDD" id="cd00180">
    <property type="entry name" value="PKc"/>
    <property type="match status" value="1"/>
</dbReference>
<dbReference type="PROSITE" id="PS50181">
    <property type="entry name" value="FBOX"/>
    <property type="match status" value="1"/>
</dbReference>
<dbReference type="SMART" id="SM00220">
    <property type="entry name" value="S_TKc"/>
    <property type="match status" value="1"/>
</dbReference>
<feature type="compositionally biased region" description="Basic and acidic residues" evidence="1">
    <location>
        <begin position="1363"/>
        <end position="1382"/>
    </location>
</feature>
<dbReference type="InterPro" id="IPR000719">
    <property type="entry name" value="Prot_kinase_dom"/>
</dbReference>
<dbReference type="SUPFAM" id="SSF160631">
    <property type="entry name" value="SMI1/KNR4-like"/>
    <property type="match status" value="1"/>
</dbReference>
<dbReference type="InterPro" id="IPR001810">
    <property type="entry name" value="F-box_dom"/>
</dbReference>
<dbReference type="PANTHER" id="PTHR47432:SF1">
    <property type="entry name" value="CELL WALL ASSEMBLY REGULATOR SMI1"/>
    <property type="match status" value="1"/>
</dbReference>
<dbReference type="Gene3D" id="3.30.200.20">
    <property type="entry name" value="Phosphorylase Kinase, domain 1"/>
    <property type="match status" value="1"/>
</dbReference>
<dbReference type="GO" id="GO:0070880">
    <property type="term" value="P:fungal-type cell wall beta-glucan biosynthetic process"/>
    <property type="evidence" value="ECO:0007669"/>
    <property type="project" value="TreeGrafter"/>
</dbReference>
<sequence length="1382" mass="153449">MLLETLPNEILAHIFTTLPTLDAVLALAATSTHFYRLYHGSQRLAILAAVLDKEFGPIDAILQICTHNASQPAHHHRQVAFSDALVEQVLSIGHTAKHWEDVYPFKRWKTNYAARRLLTDAERFTLRRAIYRLWLFTRAFHNPNHSRNTRNNPTILTDRAALLHNWSTPELAEMLDTHNILRDVVANNICPSNGKIRQKFSKRYPDSSLQQHSPHQPIFNIYANHPPPPSASWCATGGPGWMNSSIITSAKYTHARLQPSRWHDPGMEGWGDDINHYYVVEDMLKLDPQQLLFLRDRCTLKVQVEGFIKTRVEGGEGGWFANNGETFCETLWAVLKQRGVEVEAFKGTVEDGELGVAPSASPKASQSWLGPASKQPSRGLNDLETGVSRGYQTFDHSSKVLPSSLMNLHGTQPSTSSRQFPSMSIGPLLCSASSPFDLKVDSGEGSSYVGTSSPPQSLLLDCPSSSTSRDETNSEYKTLHTFGKSGEGEVKVVKQSATGKLFVVKIVRLKRRAAGGYRMSNEASMLTYHLQDEHPNLILCHDSDIEESPTSPWKCHMLLEYCSGGDLASFCAHWQLLLATRAQHVPELFLMHYIVSMANALSYLHLGSPDRDPIIHRDIKPANLFLRWPATSNPYGLPDLVLSDFGFAVFEADSIGVCGTPGYLPPETKEAWEMRDTADSEAYEEMRNQQWMTAASDMYTFGATLHDLVFLDGFDNRRYSYEAVDVTAAFADEGLYRRSPWLLRIINDSLAEDPVLRMSTTELVRVAAGLKDVMARMFEAGVRMPENSWPAPLLFDEGMAVTRPGPKSLDLPRPGPSFSMGQRQSLIASQWRSFWHTITSNDRHASYNSPYRSGNHVPLPQSRHTPLTSVATSAYESRTDLNSEYGHDIEAGNGFINSNGGGSYSPGMRKQLQRQSSGMDAKMEGVAPGEIQMQSFSDGLPPPPPVSHAWKRIDRWLEDNYEELFENLGQPATINDVNELEHEMDCTLPQEVRESLQIHDGQERGGQPTGMIFGCMLLDCEEIMQEWQNWRTVNEAYLTTGQTYEIPQTPIKAFAGASSSAVPVAQAQQSADPAWRQELQDKQDSQPTNAVQKAYAHPAWIPLARDWGGNNICVDLAPGPTGKWGQIILMGRDYDCKYVVARSWSAFLASVADDMNTDKWYIDEDTAELKLREFRQPGVEPAYIEILRWRADQKHGRKRPARRPLRINSNVAQAAQSGLSPYASPTNSDDRGRSPNRMPNGKAPATSSPRAHVGSPLARVTEESQQQQPLKLDTGSATQAAPRAEKLIPIETPRASQASNGGFMGAAKPEKLVQVDSPRRSNDDEDKRGSFPLPKSRLSRHVVNSEDLMGSPGGSAAGAAEEEGGHGAEARGGAEEMRDVDI</sequence>
<evidence type="ECO:0000259" key="2">
    <source>
        <dbReference type="PROSITE" id="PS50011"/>
    </source>
</evidence>
<name>A0A4U0U946_9PEZI</name>
<dbReference type="InterPro" id="IPR051873">
    <property type="entry name" value="KNR4/SMI1_regulator"/>
</dbReference>
<dbReference type="Gene3D" id="1.10.510.10">
    <property type="entry name" value="Transferase(Phosphotransferase) domain 1"/>
    <property type="match status" value="1"/>
</dbReference>
<dbReference type="STRING" id="329885.A0A4U0U946"/>
<feature type="compositionally biased region" description="Polar residues" evidence="1">
    <location>
        <begin position="1213"/>
        <end position="1227"/>
    </location>
</feature>
<feature type="compositionally biased region" description="Polar residues" evidence="1">
    <location>
        <begin position="1263"/>
        <end position="1279"/>
    </location>
</feature>
<dbReference type="PROSITE" id="PS50011">
    <property type="entry name" value="PROTEIN_KINASE_DOM"/>
    <property type="match status" value="1"/>
</dbReference>
<evidence type="ECO:0000256" key="1">
    <source>
        <dbReference type="SAM" id="MobiDB-lite"/>
    </source>
</evidence>
<dbReference type="PANTHER" id="PTHR47432">
    <property type="entry name" value="CELL WALL ASSEMBLY REGULATOR SMI1"/>
    <property type="match status" value="1"/>
</dbReference>
<feature type="compositionally biased region" description="Basic and acidic residues" evidence="1">
    <location>
        <begin position="1308"/>
        <end position="1329"/>
    </location>
</feature>
<feature type="region of interest" description="Disordered" evidence="1">
    <location>
        <begin position="441"/>
        <end position="474"/>
    </location>
</feature>
<dbReference type="GO" id="GO:0004672">
    <property type="term" value="F:protein kinase activity"/>
    <property type="evidence" value="ECO:0007669"/>
    <property type="project" value="InterPro"/>
</dbReference>
<dbReference type="CDD" id="cd09917">
    <property type="entry name" value="F-box_SF"/>
    <property type="match status" value="1"/>
</dbReference>
<dbReference type="PROSITE" id="PS00108">
    <property type="entry name" value="PROTEIN_KINASE_ST"/>
    <property type="match status" value="1"/>
</dbReference>
<dbReference type="GO" id="GO:0043332">
    <property type="term" value="C:mating projection tip"/>
    <property type="evidence" value="ECO:0007669"/>
    <property type="project" value="TreeGrafter"/>
</dbReference>
<feature type="region of interest" description="Disordered" evidence="1">
    <location>
        <begin position="354"/>
        <end position="380"/>
    </location>
</feature>